<comment type="caution">
    <text evidence="1">The sequence shown here is derived from an EMBL/GenBank/DDBJ whole genome shotgun (WGS) entry which is preliminary data.</text>
</comment>
<dbReference type="AlphaFoldDB" id="A0A8S3JBM7"/>
<feature type="non-terminal residue" evidence="1">
    <location>
        <position position="1"/>
    </location>
</feature>
<dbReference type="EMBL" id="CAJOBI010342056">
    <property type="protein sequence ID" value="CAF5214341.1"/>
    <property type="molecule type" value="Genomic_DNA"/>
</dbReference>
<proteinExistence type="predicted"/>
<gene>
    <name evidence="1" type="ORF">SMN809_LOCUS79267</name>
</gene>
<name>A0A8S3JBM7_9BILA</name>
<protein>
    <submittedName>
        <fullName evidence="1">Uncharacterized protein</fullName>
    </submittedName>
</protein>
<accession>A0A8S3JBM7</accession>
<evidence type="ECO:0000313" key="1">
    <source>
        <dbReference type="EMBL" id="CAF5214341.1"/>
    </source>
</evidence>
<sequence length="72" mass="7888">VLQIVLALMRSISFIIGSIGMWLGPSNMNEVAVPIRLANHYRYLSGLGSLIGLFKLGVMPDAFTELVNRVIT</sequence>
<evidence type="ECO:0000313" key="2">
    <source>
        <dbReference type="Proteomes" id="UP000676336"/>
    </source>
</evidence>
<dbReference type="Proteomes" id="UP000676336">
    <property type="component" value="Unassembled WGS sequence"/>
</dbReference>
<organism evidence="1 2">
    <name type="scientific">Rotaria magnacalcarata</name>
    <dbReference type="NCBI Taxonomy" id="392030"/>
    <lineage>
        <taxon>Eukaryota</taxon>
        <taxon>Metazoa</taxon>
        <taxon>Spiralia</taxon>
        <taxon>Gnathifera</taxon>
        <taxon>Rotifera</taxon>
        <taxon>Eurotatoria</taxon>
        <taxon>Bdelloidea</taxon>
        <taxon>Philodinida</taxon>
        <taxon>Philodinidae</taxon>
        <taxon>Rotaria</taxon>
    </lineage>
</organism>
<reference evidence="1" key="1">
    <citation type="submission" date="2021-02" db="EMBL/GenBank/DDBJ databases">
        <authorList>
            <person name="Nowell W R."/>
        </authorList>
    </citation>
    <scope>NUCLEOTIDE SEQUENCE</scope>
</reference>